<reference evidence="5 6" key="1">
    <citation type="journal article" date="2019" name="PLoS Biol.">
        <title>Sex chromosomes control vertical transmission of feminizing Wolbachia symbionts in an isopod.</title>
        <authorList>
            <person name="Becking T."/>
            <person name="Chebbi M.A."/>
            <person name="Giraud I."/>
            <person name="Moumen B."/>
            <person name="Laverre T."/>
            <person name="Caubet Y."/>
            <person name="Peccoud J."/>
            <person name="Gilbert C."/>
            <person name="Cordaux R."/>
        </authorList>
    </citation>
    <scope>NUCLEOTIDE SEQUENCE [LARGE SCALE GENOMIC DNA]</scope>
    <source>
        <strain evidence="5">ANa2</strain>
        <tissue evidence="5">Whole body excluding digestive tract and cuticle</tissue>
    </source>
</reference>
<dbReference type="GO" id="GO:0005681">
    <property type="term" value="C:spliceosomal complex"/>
    <property type="evidence" value="ECO:0007669"/>
    <property type="project" value="TreeGrafter"/>
</dbReference>
<dbReference type="EMBL" id="SEYY01005914">
    <property type="protein sequence ID" value="KAB7503092.1"/>
    <property type="molecule type" value="Genomic_DNA"/>
</dbReference>
<dbReference type="Proteomes" id="UP000326759">
    <property type="component" value="Unassembled WGS sequence"/>
</dbReference>
<dbReference type="GO" id="GO:0000398">
    <property type="term" value="P:mRNA splicing, via spliceosome"/>
    <property type="evidence" value="ECO:0007669"/>
    <property type="project" value="InterPro"/>
</dbReference>
<gene>
    <name evidence="5" type="primary">gpkow</name>
    <name evidence="5" type="ORF">Anas_08023</name>
</gene>
<dbReference type="InterPro" id="IPR045166">
    <property type="entry name" value="Spp2-like"/>
</dbReference>
<organism evidence="5 6">
    <name type="scientific">Armadillidium nasatum</name>
    <dbReference type="NCBI Taxonomy" id="96803"/>
    <lineage>
        <taxon>Eukaryota</taxon>
        <taxon>Metazoa</taxon>
        <taxon>Ecdysozoa</taxon>
        <taxon>Arthropoda</taxon>
        <taxon>Crustacea</taxon>
        <taxon>Multicrustacea</taxon>
        <taxon>Malacostraca</taxon>
        <taxon>Eumalacostraca</taxon>
        <taxon>Peracarida</taxon>
        <taxon>Isopoda</taxon>
        <taxon>Oniscidea</taxon>
        <taxon>Crinocheta</taxon>
        <taxon>Armadillidiidae</taxon>
        <taxon>Armadillidium</taxon>
    </lineage>
</organism>
<dbReference type="Pfam" id="PF25088">
    <property type="entry name" value="GPKOW_C"/>
    <property type="match status" value="1"/>
</dbReference>
<proteinExistence type="predicted"/>
<keyword evidence="2" id="KW-0539">Nucleus</keyword>
<evidence type="ECO:0000313" key="5">
    <source>
        <dbReference type="EMBL" id="KAB7503092.1"/>
    </source>
</evidence>
<comment type="caution">
    <text evidence="5">The sequence shown here is derived from an EMBL/GenBank/DDBJ whole genome shotgun (WGS) entry which is preliminary data.</text>
</comment>
<dbReference type="GO" id="GO:0003676">
    <property type="term" value="F:nucleic acid binding"/>
    <property type="evidence" value="ECO:0007669"/>
    <property type="project" value="InterPro"/>
</dbReference>
<evidence type="ECO:0000256" key="2">
    <source>
        <dbReference type="ARBA" id="ARBA00023242"/>
    </source>
</evidence>
<dbReference type="Gene3D" id="2.30.30.140">
    <property type="match status" value="1"/>
</dbReference>
<name>A0A5N5T9C9_9CRUS</name>
<evidence type="ECO:0000313" key="6">
    <source>
        <dbReference type="Proteomes" id="UP000326759"/>
    </source>
</evidence>
<dbReference type="PANTHER" id="PTHR15818">
    <property type="entry name" value="G PATCH AND KOW-CONTAINING"/>
    <property type="match status" value="1"/>
</dbReference>
<dbReference type="Pfam" id="PF12656">
    <property type="entry name" value="G-patch_2"/>
    <property type="match status" value="1"/>
</dbReference>
<keyword evidence="6" id="KW-1185">Reference proteome</keyword>
<feature type="region of interest" description="Disordered" evidence="3">
    <location>
        <begin position="272"/>
        <end position="301"/>
    </location>
</feature>
<comment type="subcellular location">
    <subcellularLocation>
        <location evidence="1">Nucleus</location>
    </subcellularLocation>
</comment>
<protein>
    <submittedName>
        <fullName evidence="5">G patch domain and KOW motifs-containing protein</fullName>
    </submittedName>
</protein>
<dbReference type="OrthoDB" id="5577072at2759"/>
<evidence type="ECO:0000259" key="4">
    <source>
        <dbReference type="PROSITE" id="PS50174"/>
    </source>
</evidence>
<dbReference type="InterPro" id="IPR000467">
    <property type="entry name" value="G_patch_dom"/>
</dbReference>
<dbReference type="PROSITE" id="PS50174">
    <property type="entry name" value="G_PATCH"/>
    <property type="match status" value="1"/>
</dbReference>
<evidence type="ECO:0000256" key="3">
    <source>
        <dbReference type="SAM" id="MobiDB-lite"/>
    </source>
</evidence>
<dbReference type="PANTHER" id="PTHR15818:SF2">
    <property type="entry name" value="G-PATCH DOMAIN AND KOW MOTIFS-CONTAINING PROTEIN"/>
    <property type="match status" value="1"/>
</dbReference>
<dbReference type="AlphaFoldDB" id="A0A5N5T9C9"/>
<evidence type="ECO:0000256" key="1">
    <source>
        <dbReference type="ARBA" id="ARBA00004123"/>
    </source>
</evidence>
<feature type="domain" description="G-patch" evidence="4">
    <location>
        <begin position="143"/>
        <end position="174"/>
    </location>
</feature>
<dbReference type="InterPro" id="IPR026822">
    <property type="entry name" value="Spp2/MOS2_G-patch"/>
</dbReference>
<sequence length="509" mass="58883">MSANFFFELILRKLQTSALGLEKAERKEATKEAITCFDKDTKISEPPKPEDGLIIPLVESRRETLYKNVKKDSISNITTKSEKNGDEMSIDEKAAAAVIEESARKLELRNNASLEQQTISVMNCLSDMDGEAPSLENYDEVNVEYFGAAMLRGMGWNKGKGIGKNKRVVEIIDPTNRGDLFQSNKKRKTEKSDPQGEELELKKGSYILIEDGRNRGSYGIVECVDEDHVLIRLSREEKVVRDVEQNIRVVSTKEYKEFSRVINKAMYDDYKSAESRKNNEVKKEKYSEDASKDLRKKDRENDYRIKEKSSKILEGSKVTRRDIEKPEGSLKDSDKLKMLKEKVRSSKDDKERLTDKLDRNDPYFERKMEKFNYKNDIKEYKDKKKKSNIDKLASKPQSKLEIPWARENLRVRIIDRVYKSGRYHKEKVVIRSIDTVENCTCITDEGKVLYDVNPNHLETVIPKTSAVVLVVKGIYNGQKARILELHKEKEKATIQLLDESSEYFETLLR</sequence>
<accession>A0A5N5T9C9</accession>